<reference evidence="3" key="1">
    <citation type="submission" date="2021-05" db="EMBL/GenBank/DDBJ databases">
        <authorList>
            <person name="Alioto T."/>
            <person name="Alioto T."/>
            <person name="Gomez Garrido J."/>
        </authorList>
    </citation>
    <scope>NUCLEOTIDE SEQUENCE</scope>
</reference>
<protein>
    <recommendedName>
        <fullName evidence="1">Receptor expression-enhancing protein</fullName>
    </recommendedName>
</protein>
<comment type="similarity">
    <text evidence="1">Belongs to the DP1 family.</text>
</comment>
<dbReference type="EMBL" id="HBUF01335491">
    <property type="protein sequence ID" value="CAG6697953.1"/>
    <property type="molecule type" value="Transcribed_RNA"/>
</dbReference>
<sequence>MLSFIISRLVILIFGTLYPAYASYKAVKTKDIKEYVKWMMYWIVFAFFTAGEIFLDVFLSFWFPFYYELKIMFVIWLLCPATKGSNFMYRKFVHPLLSKREKDIDDYLERCKEDGYSAVLKLGSKAVTVATNTFIETAVRQIPLAQQWSALAALQAPPTQTDSSPSKRVRASDLYMPSREPIKRGLAASTPCYAASTPAKEFEPAEFMMSDDEADMPLSNRISRVDTVSGDDIDEYALAPPRKTNPTRPKRTRSKSRSRKTTVKAGK</sequence>
<dbReference type="EMBL" id="HBUF01553559">
    <property type="protein sequence ID" value="CAG6759706.1"/>
    <property type="molecule type" value="Transcribed_RNA"/>
</dbReference>
<feature type="compositionally biased region" description="Basic residues" evidence="2">
    <location>
        <begin position="248"/>
        <end position="267"/>
    </location>
</feature>
<keyword evidence="3" id="KW-0675">Receptor</keyword>
<evidence type="ECO:0000256" key="2">
    <source>
        <dbReference type="SAM" id="MobiDB-lite"/>
    </source>
</evidence>
<dbReference type="EMBL" id="HBUF01145546">
    <property type="protein sequence ID" value="CAG6647147.1"/>
    <property type="molecule type" value="Transcribed_RNA"/>
</dbReference>
<evidence type="ECO:0000256" key="1">
    <source>
        <dbReference type="RuleBase" id="RU362006"/>
    </source>
</evidence>
<dbReference type="EMBL" id="HBUF01145547">
    <property type="protein sequence ID" value="CAG6647149.1"/>
    <property type="molecule type" value="Transcribed_RNA"/>
</dbReference>
<name>A0A8D9A8S1_9HEMI</name>
<dbReference type="Pfam" id="PF03134">
    <property type="entry name" value="TB2_DP1_HVA22"/>
    <property type="match status" value="1"/>
</dbReference>
<keyword evidence="1" id="KW-0812">Transmembrane</keyword>
<dbReference type="EMBL" id="HBUF01553563">
    <property type="protein sequence ID" value="CAG6759718.1"/>
    <property type="molecule type" value="Transcribed_RNA"/>
</dbReference>
<dbReference type="GO" id="GO:0071786">
    <property type="term" value="P:endoplasmic reticulum tubular network organization"/>
    <property type="evidence" value="ECO:0007669"/>
    <property type="project" value="TreeGrafter"/>
</dbReference>
<comment type="subcellular location">
    <subcellularLocation>
        <location evidence="1">Membrane</location>
        <topology evidence="1">Multi-pass membrane protein</topology>
    </subcellularLocation>
</comment>
<dbReference type="EMBL" id="HBUF01335492">
    <property type="protein sequence ID" value="CAG6697956.1"/>
    <property type="molecule type" value="Transcribed_RNA"/>
</dbReference>
<dbReference type="GO" id="GO:0005789">
    <property type="term" value="C:endoplasmic reticulum membrane"/>
    <property type="evidence" value="ECO:0007669"/>
    <property type="project" value="TreeGrafter"/>
</dbReference>
<keyword evidence="1" id="KW-0472">Membrane</keyword>
<dbReference type="InterPro" id="IPR004345">
    <property type="entry name" value="TB2_DP1_HVA22"/>
</dbReference>
<evidence type="ECO:0000313" key="3">
    <source>
        <dbReference type="EMBL" id="CAG6759712.1"/>
    </source>
</evidence>
<dbReference type="PANTHER" id="PTHR12300:SF117">
    <property type="entry name" value="LP05237P-RELATED"/>
    <property type="match status" value="1"/>
</dbReference>
<dbReference type="EMBL" id="HBUF01553561">
    <property type="protein sequence ID" value="CAG6759712.1"/>
    <property type="molecule type" value="Transcribed_RNA"/>
</dbReference>
<dbReference type="EMBL" id="HBUF01361095">
    <property type="protein sequence ID" value="CAG6720762.1"/>
    <property type="molecule type" value="Transcribed_RNA"/>
</dbReference>
<dbReference type="EMBL" id="HBUF01553562">
    <property type="protein sequence ID" value="CAG6759715.1"/>
    <property type="molecule type" value="Transcribed_RNA"/>
</dbReference>
<dbReference type="GO" id="GO:0008017">
    <property type="term" value="F:microtubule binding"/>
    <property type="evidence" value="ECO:0007669"/>
    <property type="project" value="TreeGrafter"/>
</dbReference>
<keyword evidence="1" id="KW-1133">Transmembrane helix</keyword>
<dbReference type="GO" id="GO:0005881">
    <property type="term" value="C:cytoplasmic microtubule"/>
    <property type="evidence" value="ECO:0007669"/>
    <property type="project" value="TreeGrafter"/>
</dbReference>
<proteinExistence type="inferred from homology"/>
<dbReference type="EMBL" id="HBUF01361094">
    <property type="protein sequence ID" value="CAG6720761.1"/>
    <property type="molecule type" value="Transcribed_RNA"/>
</dbReference>
<dbReference type="EMBL" id="HBUF01553560">
    <property type="protein sequence ID" value="CAG6759709.1"/>
    <property type="molecule type" value="Transcribed_RNA"/>
</dbReference>
<feature type="transmembrane region" description="Helical" evidence="1">
    <location>
        <begin position="6"/>
        <end position="27"/>
    </location>
</feature>
<accession>A0A8D9A8S1</accession>
<dbReference type="EMBL" id="HBUF01145545">
    <property type="protein sequence ID" value="CAG6647145.1"/>
    <property type="molecule type" value="Transcribed_RNA"/>
</dbReference>
<dbReference type="AlphaFoldDB" id="A0A8D9A8S1"/>
<dbReference type="EMBL" id="HBUF01335493">
    <property type="protein sequence ID" value="CAG6697958.1"/>
    <property type="molecule type" value="Transcribed_RNA"/>
</dbReference>
<dbReference type="GO" id="GO:0071782">
    <property type="term" value="C:endoplasmic reticulum tubular network"/>
    <property type="evidence" value="ECO:0007669"/>
    <property type="project" value="TreeGrafter"/>
</dbReference>
<feature type="transmembrane region" description="Helical" evidence="1">
    <location>
        <begin position="39"/>
        <end position="63"/>
    </location>
</feature>
<dbReference type="PANTHER" id="PTHR12300">
    <property type="entry name" value="HVA22-LIKE PROTEINS"/>
    <property type="match status" value="1"/>
</dbReference>
<organism evidence="3">
    <name type="scientific">Cacopsylla melanoneura</name>
    <dbReference type="NCBI Taxonomy" id="428564"/>
    <lineage>
        <taxon>Eukaryota</taxon>
        <taxon>Metazoa</taxon>
        <taxon>Ecdysozoa</taxon>
        <taxon>Arthropoda</taxon>
        <taxon>Hexapoda</taxon>
        <taxon>Insecta</taxon>
        <taxon>Pterygota</taxon>
        <taxon>Neoptera</taxon>
        <taxon>Paraneoptera</taxon>
        <taxon>Hemiptera</taxon>
        <taxon>Sternorrhyncha</taxon>
        <taxon>Psylloidea</taxon>
        <taxon>Psyllidae</taxon>
        <taxon>Psyllinae</taxon>
        <taxon>Cacopsylla</taxon>
    </lineage>
</organism>
<feature type="region of interest" description="Disordered" evidence="2">
    <location>
        <begin position="211"/>
        <end position="267"/>
    </location>
</feature>